<dbReference type="OrthoDB" id="1104689at2759"/>
<evidence type="ECO:0000313" key="2">
    <source>
        <dbReference type="EMBL" id="KAG2320819.1"/>
    </source>
</evidence>
<name>A0A8X7VZE2_BRACI</name>
<evidence type="ECO:0000313" key="3">
    <source>
        <dbReference type="Proteomes" id="UP000886595"/>
    </source>
</evidence>
<keyword evidence="3" id="KW-1185">Reference proteome</keyword>
<feature type="chain" id="PRO_5036466220" evidence="1">
    <location>
        <begin position="25"/>
        <end position="160"/>
    </location>
</feature>
<gene>
    <name evidence="2" type="ORF">Bca52824_014032</name>
</gene>
<proteinExistence type="predicted"/>
<comment type="caution">
    <text evidence="2">The sequence shown here is derived from an EMBL/GenBank/DDBJ whole genome shotgun (WGS) entry which is preliminary data.</text>
</comment>
<dbReference type="AlphaFoldDB" id="A0A8X7VZE2"/>
<feature type="signal peptide" evidence="1">
    <location>
        <begin position="1"/>
        <end position="24"/>
    </location>
</feature>
<accession>A0A8X7VZE2</accession>
<dbReference type="Proteomes" id="UP000886595">
    <property type="component" value="Unassembled WGS sequence"/>
</dbReference>
<dbReference type="PANTHER" id="PTHR34458:SF17">
    <property type="entry name" value="XYLANASE INHIBITOR C-TERMINAL DOMAIN-CONTAINING PROTEIN"/>
    <property type="match status" value="1"/>
</dbReference>
<reference evidence="2 3" key="1">
    <citation type="submission" date="2020-02" db="EMBL/GenBank/DDBJ databases">
        <authorList>
            <person name="Ma Q."/>
            <person name="Huang Y."/>
            <person name="Song X."/>
            <person name="Pei D."/>
        </authorList>
    </citation>
    <scope>NUCLEOTIDE SEQUENCE [LARGE SCALE GENOMIC DNA]</scope>
    <source>
        <strain evidence="2">Sxm20200214</strain>
        <tissue evidence="2">Leaf</tissue>
    </source>
</reference>
<keyword evidence="1" id="KW-0732">Signal</keyword>
<protein>
    <submittedName>
        <fullName evidence="2">Uncharacterized protein</fullName>
    </submittedName>
</protein>
<dbReference type="InterPro" id="IPR040404">
    <property type="entry name" value="Phylloplanin-like"/>
</dbReference>
<evidence type="ECO:0000256" key="1">
    <source>
        <dbReference type="SAM" id="SignalP"/>
    </source>
</evidence>
<dbReference type="PANTHER" id="PTHR34458">
    <property type="entry name" value="POLLEN OLE E 1 ALLERGEN AND EXTENSIN FAMILY PROTEIN-RELATED"/>
    <property type="match status" value="1"/>
</dbReference>
<organism evidence="2 3">
    <name type="scientific">Brassica carinata</name>
    <name type="common">Ethiopian mustard</name>
    <name type="synonym">Abyssinian cabbage</name>
    <dbReference type="NCBI Taxonomy" id="52824"/>
    <lineage>
        <taxon>Eukaryota</taxon>
        <taxon>Viridiplantae</taxon>
        <taxon>Streptophyta</taxon>
        <taxon>Embryophyta</taxon>
        <taxon>Tracheophyta</taxon>
        <taxon>Spermatophyta</taxon>
        <taxon>Magnoliopsida</taxon>
        <taxon>eudicotyledons</taxon>
        <taxon>Gunneridae</taxon>
        <taxon>Pentapetalae</taxon>
        <taxon>rosids</taxon>
        <taxon>malvids</taxon>
        <taxon>Brassicales</taxon>
        <taxon>Brassicaceae</taxon>
        <taxon>Brassiceae</taxon>
        <taxon>Brassica</taxon>
    </lineage>
</organism>
<sequence>MAKSNVYLISIFLILASLSPSSHGLKILGYEIGRVMIEGVLICSTNGTANPVSNATVFLTCDGSTISLAEAMTDLYGAFTKVLNIIQTLLIDPSFCGIGANLPNGGCGVEYPDDVVYATLSLVGIGRTNNIFKAFIRQAHFHNILWCKVEFHAFYIIMVF</sequence>
<dbReference type="EMBL" id="JAAMPC010000003">
    <property type="protein sequence ID" value="KAG2320819.1"/>
    <property type="molecule type" value="Genomic_DNA"/>
</dbReference>